<reference evidence="3 4" key="1">
    <citation type="journal article" date="2013" name="Curr. Biol.">
        <title>The Genome of the Foraminiferan Reticulomyxa filosa.</title>
        <authorList>
            <person name="Glockner G."/>
            <person name="Hulsmann N."/>
            <person name="Schleicher M."/>
            <person name="Noegel A.A."/>
            <person name="Eichinger L."/>
            <person name="Gallinger C."/>
            <person name="Pawlowski J."/>
            <person name="Sierra R."/>
            <person name="Euteneuer U."/>
            <person name="Pillet L."/>
            <person name="Moustafa A."/>
            <person name="Platzer M."/>
            <person name="Groth M."/>
            <person name="Szafranski K."/>
            <person name="Schliwa M."/>
        </authorList>
    </citation>
    <scope>NUCLEOTIDE SEQUENCE [LARGE SCALE GENOMIC DNA]</scope>
</reference>
<keyword evidence="1" id="KW-0479">Metal-binding</keyword>
<dbReference type="Proteomes" id="UP000023152">
    <property type="component" value="Unassembled WGS sequence"/>
</dbReference>
<dbReference type="GO" id="GO:0005783">
    <property type="term" value="C:endoplasmic reticulum"/>
    <property type="evidence" value="ECO:0007669"/>
    <property type="project" value="TreeGrafter"/>
</dbReference>
<dbReference type="PANTHER" id="PTHR10869">
    <property type="entry name" value="PROLYL 4-HYDROXYLASE ALPHA SUBUNIT"/>
    <property type="match status" value="1"/>
</dbReference>
<dbReference type="OrthoDB" id="420380at2759"/>
<dbReference type="Gene3D" id="2.60.120.620">
    <property type="entry name" value="q2cbj1_9rhob like domain"/>
    <property type="match status" value="1"/>
</dbReference>
<dbReference type="GO" id="GO:0046872">
    <property type="term" value="F:metal ion binding"/>
    <property type="evidence" value="ECO:0007669"/>
    <property type="project" value="UniProtKB-KW"/>
</dbReference>
<evidence type="ECO:0000313" key="3">
    <source>
        <dbReference type="EMBL" id="ETO21867.1"/>
    </source>
</evidence>
<feature type="non-terminal residue" evidence="3">
    <location>
        <position position="1"/>
    </location>
</feature>
<dbReference type="EMBL" id="ASPP01011231">
    <property type="protein sequence ID" value="ETO21867.1"/>
    <property type="molecule type" value="Genomic_DNA"/>
</dbReference>
<comment type="caution">
    <text evidence="3">The sequence shown here is derived from an EMBL/GenBank/DDBJ whole genome shotgun (WGS) entry which is preliminary data.</text>
</comment>
<evidence type="ECO:0008006" key="5">
    <source>
        <dbReference type="Google" id="ProtNLM"/>
    </source>
</evidence>
<keyword evidence="2" id="KW-0408">Iron</keyword>
<organism evidence="3 4">
    <name type="scientific">Reticulomyxa filosa</name>
    <dbReference type="NCBI Taxonomy" id="46433"/>
    <lineage>
        <taxon>Eukaryota</taxon>
        <taxon>Sar</taxon>
        <taxon>Rhizaria</taxon>
        <taxon>Retaria</taxon>
        <taxon>Foraminifera</taxon>
        <taxon>Monothalamids</taxon>
        <taxon>Reticulomyxidae</taxon>
        <taxon>Reticulomyxa</taxon>
    </lineage>
</organism>
<dbReference type="InterPro" id="IPR045054">
    <property type="entry name" value="P4HA-like"/>
</dbReference>
<evidence type="ECO:0000256" key="2">
    <source>
        <dbReference type="ARBA" id="ARBA00023004"/>
    </source>
</evidence>
<proteinExistence type="predicted"/>
<dbReference type="PANTHER" id="PTHR10869:SF246">
    <property type="entry name" value="TRANSMEMBRANE PROLYL 4-HYDROXYLASE"/>
    <property type="match status" value="1"/>
</dbReference>
<dbReference type="GO" id="GO:0004656">
    <property type="term" value="F:procollagen-proline 4-dioxygenase activity"/>
    <property type="evidence" value="ECO:0007669"/>
    <property type="project" value="TreeGrafter"/>
</dbReference>
<dbReference type="AlphaFoldDB" id="X6N9B5"/>
<protein>
    <recommendedName>
        <fullName evidence="5">Fe2OG dioxygenase domain-containing protein</fullName>
    </recommendedName>
</protein>
<evidence type="ECO:0000256" key="1">
    <source>
        <dbReference type="ARBA" id="ARBA00022723"/>
    </source>
</evidence>
<name>X6N9B5_RETFI</name>
<sequence length="166" mass="18862">VIETVYRRIGDILSIDGDYMTAEAATINGHGVASHMEVVQFNTGQFYSPHYDNAPDTDIFLHFVTFQIVLDCSDDLTLGRTLFPHSINPRNNRGDFKKIVPQKYSALFWYNILEDGNVDESSIYSHEVVSTGSQWLAHVSIWDPNLPEAGDPNMPHDRMYAMHDEL</sequence>
<accession>X6N9B5</accession>
<gene>
    <name evidence="3" type="ORF">RFI_15336</name>
</gene>
<evidence type="ECO:0000313" key="4">
    <source>
        <dbReference type="Proteomes" id="UP000023152"/>
    </source>
</evidence>
<keyword evidence="4" id="KW-1185">Reference proteome</keyword>